<proteinExistence type="predicted"/>
<gene>
    <name evidence="2" type="ORF">BSZ36_18285</name>
</gene>
<dbReference type="AlphaFoldDB" id="A0A259TUF3"/>
<dbReference type="EMBL" id="MQWB01000014">
    <property type="protein sequence ID" value="OZC01204.1"/>
    <property type="molecule type" value="Genomic_DNA"/>
</dbReference>
<dbReference type="Pfam" id="PF00903">
    <property type="entry name" value="Glyoxalase"/>
    <property type="match status" value="2"/>
</dbReference>
<dbReference type="PANTHER" id="PTHR36110">
    <property type="entry name" value="RING-CLEAVING DIOXYGENASE MHQE-RELATED"/>
    <property type="match status" value="1"/>
</dbReference>
<dbReference type="InterPro" id="IPR052537">
    <property type="entry name" value="Extradiol_RC_dioxygenase"/>
</dbReference>
<sequence>MSPHGIHHLTAVSAAIRDNYRFYTETMGMRLVKRSVNQDDVSAYHLFYSDAVGTPGHDLTFFDWPVPPEQRGTRSVIRSGLRVPAASLDYWAGRLSEAGIEAEPVREIDGRPTLRFEDAEGQRLALIADGGAGDPPTPWDRSPVPDEHQIRGLGPITMSVPDLENTDLALRTVLGMRPVRTYPLPDRPSDTVHVYEMGAPDDAGGGGPHAELHVAVQPGLPVARQGAGAVHHVAFRVPDDAYEDWAERLQRFGVPSSGPVDRYYFRSLYFREPGGVLFELATDGPGFAVDEDAATLGETVVLPPFLEQRRAQIVAGLKPLD</sequence>
<organism evidence="2 3">
    <name type="scientific">Rubricoccus marinus</name>
    <dbReference type="NCBI Taxonomy" id="716817"/>
    <lineage>
        <taxon>Bacteria</taxon>
        <taxon>Pseudomonadati</taxon>
        <taxon>Rhodothermota</taxon>
        <taxon>Rhodothermia</taxon>
        <taxon>Rhodothermales</taxon>
        <taxon>Rubricoccaceae</taxon>
        <taxon>Rubricoccus</taxon>
    </lineage>
</organism>
<accession>A0A259TUF3</accession>
<reference evidence="2 3" key="1">
    <citation type="submission" date="2016-11" db="EMBL/GenBank/DDBJ databases">
        <title>Study of marine rhodopsin-containing bacteria.</title>
        <authorList>
            <person name="Yoshizawa S."/>
            <person name="Kumagai Y."/>
            <person name="Kogure K."/>
        </authorList>
    </citation>
    <scope>NUCLEOTIDE SEQUENCE [LARGE SCALE GENOMIC DNA]</scope>
    <source>
        <strain evidence="2 3">SG-29</strain>
    </source>
</reference>
<feature type="domain" description="VOC" evidence="1">
    <location>
        <begin position="152"/>
        <end position="283"/>
    </location>
</feature>
<dbReference type="InterPro" id="IPR029068">
    <property type="entry name" value="Glyas_Bleomycin-R_OHBP_Dase"/>
</dbReference>
<evidence type="ECO:0000313" key="3">
    <source>
        <dbReference type="Proteomes" id="UP000216446"/>
    </source>
</evidence>
<dbReference type="InterPro" id="IPR037523">
    <property type="entry name" value="VOC_core"/>
</dbReference>
<evidence type="ECO:0000259" key="1">
    <source>
        <dbReference type="PROSITE" id="PS51819"/>
    </source>
</evidence>
<keyword evidence="2" id="KW-0223">Dioxygenase</keyword>
<dbReference type="PANTHER" id="PTHR36110:SF4">
    <property type="entry name" value="RING-CLEAVING DIOXYGENASE MHQA-RELATED"/>
    <property type="match status" value="1"/>
</dbReference>
<dbReference type="PROSITE" id="PS51819">
    <property type="entry name" value="VOC"/>
    <property type="match status" value="2"/>
</dbReference>
<keyword evidence="2" id="KW-0560">Oxidoreductase</keyword>
<keyword evidence="3" id="KW-1185">Reference proteome</keyword>
<dbReference type="OrthoDB" id="9785698at2"/>
<dbReference type="InterPro" id="IPR004360">
    <property type="entry name" value="Glyas_Fos-R_dOase_dom"/>
</dbReference>
<protein>
    <submittedName>
        <fullName evidence="2">Ring-cleaving dioxygenase</fullName>
    </submittedName>
</protein>
<dbReference type="InParanoid" id="A0A259TUF3"/>
<dbReference type="CDD" id="cd08347">
    <property type="entry name" value="PcpA_C_like"/>
    <property type="match status" value="1"/>
</dbReference>
<name>A0A259TUF3_9BACT</name>
<feature type="domain" description="VOC" evidence="1">
    <location>
        <begin position="5"/>
        <end position="129"/>
    </location>
</feature>
<dbReference type="Proteomes" id="UP000216446">
    <property type="component" value="Unassembled WGS sequence"/>
</dbReference>
<dbReference type="RefSeq" id="WP_094551959.1">
    <property type="nucleotide sequence ID" value="NZ_MQWB01000014.1"/>
</dbReference>
<dbReference type="SUPFAM" id="SSF54593">
    <property type="entry name" value="Glyoxalase/Bleomycin resistance protein/Dihydroxybiphenyl dioxygenase"/>
    <property type="match status" value="1"/>
</dbReference>
<comment type="caution">
    <text evidence="2">The sequence shown here is derived from an EMBL/GenBank/DDBJ whole genome shotgun (WGS) entry which is preliminary data.</text>
</comment>
<dbReference type="Gene3D" id="3.10.180.10">
    <property type="entry name" value="2,3-Dihydroxybiphenyl 1,2-Dioxygenase, domain 1"/>
    <property type="match status" value="2"/>
</dbReference>
<dbReference type="GO" id="GO:0051213">
    <property type="term" value="F:dioxygenase activity"/>
    <property type="evidence" value="ECO:0007669"/>
    <property type="project" value="UniProtKB-KW"/>
</dbReference>
<evidence type="ECO:0000313" key="2">
    <source>
        <dbReference type="EMBL" id="OZC01204.1"/>
    </source>
</evidence>